<comment type="caution">
    <text evidence="10">Lacks conserved residue(s) required for the propagation of feature annotation.</text>
</comment>
<dbReference type="GO" id="GO:0043952">
    <property type="term" value="P:protein transport by the Sec complex"/>
    <property type="evidence" value="ECO:0007669"/>
    <property type="project" value="TreeGrafter"/>
</dbReference>
<accession>A0A848CCA1</accession>
<gene>
    <name evidence="12" type="primary">secG</name>
    <name evidence="12" type="ORF">HF854_10485</name>
</gene>
<reference evidence="12 13" key="1">
    <citation type="submission" date="2020-04" db="EMBL/GenBank/DDBJ databases">
        <authorList>
            <person name="Hitch T.C.A."/>
            <person name="Wylensek D."/>
            <person name="Clavel T."/>
        </authorList>
    </citation>
    <scope>NUCLEOTIDE SEQUENCE [LARGE SCALE GENOMIC DNA]</scope>
    <source>
        <strain evidence="12 13">PG-251-APC-1</strain>
    </source>
</reference>
<dbReference type="AlphaFoldDB" id="A0A848CCA1"/>
<feature type="transmembrane region" description="Helical" evidence="10">
    <location>
        <begin position="54"/>
        <end position="71"/>
    </location>
</feature>
<dbReference type="Pfam" id="PF03840">
    <property type="entry name" value="SecG"/>
    <property type="match status" value="1"/>
</dbReference>
<comment type="similarity">
    <text evidence="2 10">Belongs to the SecG family.</text>
</comment>
<evidence type="ECO:0000256" key="5">
    <source>
        <dbReference type="ARBA" id="ARBA00022692"/>
    </source>
</evidence>
<feature type="region of interest" description="Disordered" evidence="11">
    <location>
        <begin position="96"/>
        <end position="155"/>
    </location>
</feature>
<name>A0A848CCA1_9BACT</name>
<keyword evidence="4 10" id="KW-1003">Cell membrane</keyword>
<keyword evidence="5 10" id="KW-0812">Transmembrane</keyword>
<keyword evidence="9 10" id="KW-0472">Membrane</keyword>
<sequence>MQTLILTLHIIVCVVLVILILLQAGKEGMGVIFGGGNTSVFGSSGAGGMLAKMTAFMAVVFVVTSLSYTYVTSSRPSDESAVLKVEPLTIEDVPAKPAAAPEAAAPAQPAATSEAPAAAPAAAAPADAPEAPAASEAPAAEAPAADAPAAQPAQQ</sequence>
<evidence type="ECO:0000256" key="4">
    <source>
        <dbReference type="ARBA" id="ARBA00022475"/>
    </source>
</evidence>
<comment type="subcellular location">
    <subcellularLocation>
        <location evidence="1 10">Cell membrane</location>
        <topology evidence="1 10">Multi-pass membrane protein</topology>
    </subcellularLocation>
</comment>
<evidence type="ECO:0000256" key="10">
    <source>
        <dbReference type="RuleBase" id="RU365087"/>
    </source>
</evidence>
<dbReference type="Proteomes" id="UP000522333">
    <property type="component" value="Unassembled WGS sequence"/>
</dbReference>
<dbReference type="GO" id="GO:0015450">
    <property type="term" value="F:protein-transporting ATPase activity"/>
    <property type="evidence" value="ECO:0007669"/>
    <property type="project" value="UniProtKB-UniRule"/>
</dbReference>
<evidence type="ECO:0000256" key="11">
    <source>
        <dbReference type="SAM" id="MobiDB-lite"/>
    </source>
</evidence>
<evidence type="ECO:0000256" key="7">
    <source>
        <dbReference type="ARBA" id="ARBA00022989"/>
    </source>
</evidence>
<proteinExistence type="inferred from homology"/>
<evidence type="ECO:0000256" key="2">
    <source>
        <dbReference type="ARBA" id="ARBA00008445"/>
    </source>
</evidence>
<evidence type="ECO:0000256" key="9">
    <source>
        <dbReference type="ARBA" id="ARBA00023136"/>
    </source>
</evidence>
<comment type="function">
    <text evidence="10">Involved in protein export. Participates in an early event of protein translocation.</text>
</comment>
<keyword evidence="3 10" id="KW-0813">Transport</keyword>
<comment type="caution">
    <text evidence="12">The sequence shown here is derived from an EMBL/GenBank/DDBJ whole genome shotgun (WGS) entry which is preliminary data.</text>
</comment>
<dbReference type="PANTHER" id="PTHR34182">
    <property type="entry name" value="PROTEIN-EXPORT MEMBRANE PROTEIN SECG"/>
    <property type="match status" value="1"/>
</dbReference>
<dbReference type="GO" id="GO:0005886">
    <property type="term" value="C:plasma membrane"/>
    <property type="evidence" value="ECO:0007669"/>
    <property type="project" value="UniProtKB-SubCell"/>
</dbReference>
<evidence type="ECO:0000256" key="6">
    <source>
        <dbReference type="ARBA" id="ARBA00022927"/>
    </source>
</evidence>
<organism evidence="12 13">
    <name type="scientific">Desulfovibrio piger</name>
    <dbReference type="NCBI Taxonomy" id="901"/>
    <lineage>
        <taxon>Bacteria</taxon>
        <taxon>Pseudomonadati</taxon>
        <taxon>Thermodesulfobacteriota</taxon>
        <taxon>Desulfovibrionia</taxon>
        <taxon>Desulfovibrionales</taxon>
        <taxon>Desulfovibrionaceae</taxon>
        <taxon>Desulfovibrio</taxon>
    </lineage>
</organism>
<keyword evidence="8 10" id="KW-0811">Translocation</keyword>
<evidence type="ECO:0000313" key="12">
    <source>
        <dbReference type="EMBL" id="NME52930.1"/>
    </source>
</evidence>
<keyword evidence="6 10" id="KW-0653">Protein transport</keyword>
<evidence type="ECO:0000256" key="3">
    <source>
        <dbReference type="ARBA" id="ARBA00022448"/>
    </source>
</evidence>
<dbReference type="EMBL" id="JABAFY010000051">
    <property type="protein sequence ID" value="NME52930.1"/>
    <property type="molecule type" value="Genomic_DNA"/>
</dbReference>
<dbReference type="PRINTS" id="PR01651">
    <property type="entry name" value="SECGEXPORT"/>
</dbReference>
<evidence type="ECO:0000256" key="8">
    <source>
        <dbReference type="ARBA" id="ARBA00023010"/>
    </source>
</evidence>
<dbReference type="PANTHER" id="PTHR34182:SF1">
    <property type="entry name" value="PROTEIN-EXPORT MEMBRANE PROTEIN SECG"/>
    <property type="match status" value="1"/>
</dbReference>
<dbReference type="GO" id="GO:0009306">
    <property type="term" value="P:protein secretion"/>
    <property type="evidence" value="ECO:0007669"/>
    <property type="project" value="UniProtKB-UniRule"/>
</dbReference>
<keyword evidence="7 10" id="KW-1133">Transmembrane helix</keyword>
<evidence type="ECO:0000256" key="1">
    <source>
        <dbReference type="ARBA" id="ARBA00004651"/>
    </source>
</evidence>
<dbReference type="InterPro" id="IPR004692">
    <property type="entry name" value="SecG"/>
</dbReference>
<dbReference type="NCBIfam" id="TIGR00810">
    <property type="entry name" value="secG"/>
    <property type="match status" value="1"/>
</dbReference>
<evidence type="ECO:0000313" key="13">
    <source>
        <dbReference type="Proteomes" id="UP000522333"/>
    </source>
</evidence>
<dbReference type="GO" id="GO:0065002">
    <property type="term" value="P:intracellular protein transmembrane transport"/>
    <property type="evidence" value="ECO:0007669"/>
    <property type="project" value="TreeGrafter"/>
</dbReference>
<protein>
    <recommendedName>
        <fullName evidence="10">Protein-export membrane protein SecG</fullName>
    </recommendedName>
</protein>